<dbReference type="Proteomes" id="UP000238479">
    <property type="component" value="Chromosome 3"/>
</dbReference>
<reference evidence="1 2" key="1">
    <citation type="journal article" date="2018" name="Nat. Genet.">
        <title>The Rosa genome provides new insights in the design of modern roses.</title>
        <authorList>
            <person name="Bendahmane M."/>
        </authorList>
    </citation>
    <scope>NUCLEOTIDE SEQUENCE [LARGE SCALE GENOMIC DNA]</scope>
    <source>
        <strain evidence="2">cv. Old Blush</strain>
    </source>
</reference>
<evidence type="ECO:0000313" key="2">
    <source>
        <dbReference type="Proteomes" id="UP000238479"/>
    </source>
</evidence>
<proteinExistence type="predicted"/>
<name>A0A2P6R548_ROSCH</name>
<sequence>MTVHGPRNSPTCKYSFLFLDLWHAFGYRLSVTDPRDLFDSPTRPFFSLIHGN</sequence>
<comment type="caution">
    <text evidence="1">The sequence shown here is derived from an EMBL/GenBank/DDBJ whole genome shotgun (WGS) entry which is preliminary data.</text>
</comment>
<keyword evidence="2" id="KW-1185">Reference proteome</keyword>
<evidence type="ECO:0000313" key="1">
    <source>
        <dbReference type="EMBL" id="PRQ41554.1"/>
    </source>
</evidence>
<gene>
    <name evidence="1" type="ORF">RchiOBHm_Chr3g0448091</name>
</gene>
<protein>
    <submittedName>
        <fullName evidence="1">Uncharacterized protein</fullName>
    </submittedName>
</protein>
<dbReference type="Gramene" id="PRQ41554">
    <property type="protein sequence ID" value="PRQ41554"/>
    <property type="gene ID" value="RchiOBHm_Chr3g0448091"/>
</dbReference>
<dbReference type="EMBL" id="PDCK01000041">
    <property type="protein sequence ID" value="PRQ41554.1"/>
    <property type="molecule type" value="Genomic_DNA"/>
</dbReference>
<dbReference type="AlphaFoldDB" id="A0A2P6R548"/>
<accession>A0A2P6R548</accession>
<organism evidence="1 2">
    <name type="scientific">Rosa chinensis</name>
    <name type="common">China rose</name>
    <dbReference type="NCBI Taxonomy" id="74649"/>
    <lineage>
        <taxon>Eukaryota</taxon>
        <taxon>Viridiplantae</taxon>
        <taxon>Streptophyta</taxon>
        <taxon>Embryophyta</taxon>
        <taxon>Tracheophyta</taxon>
        <taxon>Spermatophyta</taxon>
        <taxon>Magnoliopsida</taxon>
        <taxon>eudicotyledons</taxon>
        <taxon>Gunneridae</taxon>
        <taxon>Pentapetalae</taxon>
        <taxon>rosids</taxon>
        <taxon>fabids</taxon>
        <taxon>Rosales</taxon>
        <taxon>Rosaceae</taxon>
        <taxon>Rosoideae</taxon>
        <taxon>Rosoideae incertae sedis</taxon>
        <taxon>Rosa</taxon>
    </lineage>
</organism>